<reference evidence="1" key="1">
    <citation type="journal article" date="2014" name="Front. Microbiol.">
        <title>High frequency of phylogenetically diverse reductive dehalogenase-homologous genes in deep subseafloor sedimentary metagenomes.</title>
        <authorList>
            <person name="Kawai M."/>
            <person name="Futagami T."/>
            <person name="Toyoda A."/>
            <person name="Takaki Y."/>
            <person name="Nishi S."/>
            <person name="Hori S."/>
            <person name="Arai W."/>
            <person name="Tsubouchi T."/>
            <person name="Morono Y."/>
            <person name="Uchiyama I."/>
            <person name="Ito T."/>
            <person name="Fujiyama A."/>
            <person name="Inagaki F."/>
            <person name="Takami H."/>
        </authorList>
    </citation>
    <scope>NUCLEOTIDE SEQUENCE</scope>
    <source>
        <strain evidence="1">Expedition CK06-06</strain>
    </source>
</reference>
<evidence type="ECO:0000313" key="1">
    <source>
        <dbReference type="EMBL" id="GAF78566.1"/>
    </source>
</evidence>
<dbReference type="AlphaFoldDB" id="X0STW0"/>
<protein>
    <recommendedName>
        <fullName evidence="2">NADP-dependent oxidoreductase domain-containing protein</fullName>
    </recommendedName>
</protein>
<name>X0STW0_9ZZZZ</name>
<dbReference type="InterPro" id="IPR036812">
    <property type="entry name" value="NAD(P)_OxRdtase_dom_sf"/>
</dbReference>
<organism evidence="1">
    <name type="scientific">marine sediment metagenome</name>
    <dbReference type="NCBI Taxonomy" id="412755"/>
    <lineage>
        <taxon>unclassified sequences</taxon>
        <taxon>metagenomes</taxon>
        <taxon>ecological metagenomes</taxon>
    </lineage>
</organism>
<comment type="caution">
    <text evidence="1">The sequence shown here is derived from an EMBL/GenBank/DDBJ whole genome shotgun (WGS) entry which is preliminary data.</text>
</comment>
<evidence type="ECO:0008006" key="2">
    <source>
        <dbReference type="Google" id="ProtNLM"/>
    </source>
</evidence>
<dbReference type="Gene3D" id="3.20.20.100">
    <property type="entry name" value="NADP-dependent oxidoreductase domain"/>
    <property type="match status" value="1"/>
</dbReference>
<dbReference type="EMBL" id="BARS01004460">
    <property type="protein sequence ID" value="GAF78566.1"/>
    <property type="molecule type" value="Genomic_DNA"/>
</dbReference>
<feature type="non-terminal residue" evidence="1">
    <location>
        <position position="1"/>
    </location>
</feature>
<dbReference type="SUPFAM" id="SSF51430">
    <property type="entry name" value="NAD(P)-linked oxidoreductase"/>
    <property type="match status" value="1"/>
</dbReference>
<gene>
    <name evidence="1" type="ORF">S01H1_08717</name>
</gene>
<sequence>RFKKIKSKLEFLNKLSKNWNIPISALCLNFALLNKSINRIIIGVDSLDNLKENIKVLKYKNRVKTIYNKLLTLKELDEKIILPLNWQ</sequence>
<accession>X0STW0</accession>
<proteinExistence type="predicted"/>